<accession>A0A1Q8Y8W6</accession>
<dbReference type="EMBL" id="MSYM01000020">
    <property type="protein sequence ID" value="OLP04501.1"/>
    <property type="molecule type" value="Genomic_DNA"/>
</dbReference>
<protein>
    <recommendedName>
        <fullName evidence="4">Conjugal transfer protein TraN</fullName>
    </recommendedName>
</protein>
<dbReference type="Proteomes" id="UP000185911">
    <property type="component" value="Unassembled WGS sequence"/>
</dbReference>
<evidence type="ECO:0008006" key="4">
    <source>
        <dbReference type="Google" id="ProtNLM"/>
    </source>
</evidence>
<gene>
    <name evidence="2" type="ORF">BLL52_4216</name>
</gene>
<feature type="signal peptide" evidence="1">
    <location>
        <begin position="1"/>
        <end position="24"/>
    </location>
</feature>
<name>A0A1Q8Y8W6_9BURK</name>
<keyword evidence="1" id="KW-0732">Signal</keyword>
<sequence>MISKRLRPALFVCAVASAVFNSAAQDLSTMTPANAAAAAAAAQADGQALGNTQLSGPATPAVLIPMGATPGANNIMGSQYTGSADPALTGLVTNPSLVVTGGAAKTTSVNGFTGYTNNRLDQSNQAAYFVTQTPILVPSVPISDPLRTIATLPIATAPFVSSTSAPVCGANFTTTPIDTSQAHTCTESYIPYVVSCSSSLVVNVDHHATCNIGQAYSVSMWSTSGMGSDGCQGGDHLIAQWTCTTSDYPVIAMATNSKGNSDRWAVVPTGNSAVVQVYGGCYARYTNTTTCLNGECSGSYLMQIGIMKTPKACDPGDLTISSKQCLHTVGICGSRAGCTQTYYPPRPTGPAAFVETSFGAGSRITASGLFSMAETIVKPTVDSTSCNALKAYAQ</sequence>
<evidence type="ECO:0000256" key="1">
    <source>
        <dbReference type="SAM" id="SignalP"/>
    </source>
</evidence>
<comment type="caution">
    <text evidence="2">The sequence shown here is derived from an EMBL/GenBank/DDBJ whole genome shotgun (WGS) entry which is preliminary data.</text>
</comment>
<feature type="chain" id="PRO_5012005602" description="Conjugal transfer protein TraN" evidence="1">
    <location>
        <begin position="25"/>
        <end position="394"/>
    </location>
</feature>
<evidence type="ECO:0000313" key="2">
    <source>
        <dbReference type="EMBL" id="OLP04501.1"/>
    </source>
</evidence>
<reference evidence="2 3" key="1">
    <citation type="submission" date="2017-01" db="EMBL/GenBank/DDBJ databases">
        <title>Genome sequence of Rhodoferax antarcticus ANT.BR, a psychrophilic purple nonsulfur bacterium from an Antarctic microbial mat.</title>
        <authorList>
            <person name="Baker J."/>
            <person name="Riester C."/>
            <person name="Skinner B."/>
            <person name="Newell A."/>
            <person name="Swingley W."/>
            <person name="Madigan M."/>
            <person name="Jung D."/>
            <person name="Asao M."/>
            <person name="Chen M."/>
            <person name="Loughlin P."/>
            <person name="Pan H."/>
            <person name="Lin S."/>
            <person name="Li N."/>
            <person name="Shaw J."/>
            <person name="Prado M."/>
            <person name="Sherman C."/>
            <person name="Li X."/>
            <person name="Tang J."/>
            <person name="Blankenship R."/>
            <person name="Zhao T."/>
            <person name="Touchman J."/>
            <person name="Sattley M."/>
        </authorList>
    </citation>
    <scope>NUCLEOTIDE SEQUENCE [LARGE SCALE GENOMIC DNA]</scope>
    <source>
        <strain evidence="2 3">ANT.BR</strain>
    </source>
</reference>
<organism evidence="2 3">
    <name type="scientific">Rhodoferax antarcticus ANT.BR</name>
    <dbReference type="NCBI Taxonomy" id="1111071"/>
    <lineage>
        <taxon>Bacteria</taxon>
        <taxon>Pseudomonadati</taxon>
        <taxon>Pseudomonadota</taxon>
        <taxon>Betaproteobacteria</taxon>
        <taxon>Burkholderiales</taxon>
        <taxon>Comamonadaceae</taxon>
        <taxon>Rhodoferax</taxon>
    </lineage>
</organism>
<dbReference type="AlphaFoldDB" id="A0A1Q8Y8W6"/>
<keyword evidence="3" id="KW-1185">Reference proteome</keyword>
<proteinExistence type="predicted"/>
<evidence type="ECO:0000313" key="3">
    <source>
        <dbReference type="Proteomes" id="UP000185911"/>
    </source>
</evidence>